<sequence length="107" mass="11441">MSRYYREPMTEHMVTHKHDLRDGSMNEPSGGETAEQRKQNTPKKPVEEAFRPSHVLGGEKNAPAPSSGAAADLDGAGEGRTQEGLRRSGNTSEGIGGLEGMESKMSG</sequence>
<feature type="compositionally biased region" description="Basic and acidic residues" evidence="1">
    <location>
        <begin position="34"/>
        <end position="51"/>
    </location>
</feature>
<organism evidence="2 3">
    <name type="scientific">Parathielavia appendiculata</name>
    <dbReference type="NCBI Taxonomy" id="2587402"/>
    <lineage>
        <taxon>Eukaryota</taxon>
        <taxon>Fungi</taxon>
        <taxon>Dikarya</taxon>
        <taxon>Ascomycota</taxon>
        <taxon>Pezizomycotina</taxon>
        <taxon>Sordariomycetes</taxon>
        <taxon>Sordariomycetidae</taxon>
        <taxon>Sordariales</taxon>
        <taxon>Chaetomiaceae</taxon>
        <taxon>Parathielavia</taxon>
    </lineage>
</organism>
<keyword evidence="3" id="KW-1185">Reference proteome</keyword>
<reference evidence="2" key="2">
    <citation type="submission" date="2023-05" db="EMBL/GenBank/DDBJ databases">
        <authorList>
            <consortium name="Lawrence Berkeley National Laboratory"/>
            <person name="Steindorff A."/>
            <person name="Hensen N."/>
            <person name="Bonometti L."/>
            <person name="Westerberg I."/>
            <person name="Brannstrom I.O."/>
            <person name="Guillou S."/>
            <person name="Cros-Aarteil S."/>
            <person name="Calhoun S."/>
            <person name="Haridas S."/>
            <person name="Kuo A."/>
            <person name="Mondo S."/>
            <person name="Pangilinan J."/>
            <person name="Riley R."/>
            <person name="Labutti K."/>
            <person name="Andreopoulos B."/>
            <person name="Lipzen A."/>
            <person name="Chen C."/>
            <person name="Yanf M."/>
            <person name="Daum C."/>
            <person name="Ng V."/>
            <person name="Clum A."/>
            <person name="Ohm R."/>
            <person name="Martin F."/>
            <person name="Silar P."/>
            <person name="Natvig D."/>
            <person name="Lalanne C."/>
            <person name="Gautier V."/>
            <person name="Ament-Velasquez S.L."/>
            <person name="Kruys A."/>
            <person name="Hutchinson M.I."/>
            <person name="Powell A.J."/>
            <person name="Barry K."/>
            <person name="Miller A.N."/>
            <person name="Grigoriev I.V."/>
            <person name="Debuchy R."/>
            <person name="Gladieux P."/>
            <person name="Thoren M.H."/>
            <person name="Johannesson H."/>
        </authorList>
    </citation>
    <scope>NUCLEOTIDE SEQUENCE</scope>
    <source>
        <strain evidence="2">CBS 731.68</strain>
    </source>
</reference>
<evidence type="ECO:0000313" key="2">
    <source>
        <dbReference type="EMBL" id="KAK4129794.1"/>
    </source>
</evidence>
<dbReference type="GeneID" id="87828742"/>
<protein>
    <submittedName>
        <fullName evidence="2">Uncharacterized protein</fullName>
    </submittedName>
</protein>
<dbReference type="AlphaFoldDB" id="A0AAN6UBQ3"/>
<dbReference type="RefSeq" id="XP_062653565.1">
    <property type="nucleotide sequence ID" value="XM_062791973.1"/>
</dbReference>
<accession>A0AAN6UBQ3</accession>
<feature type="region of interest" description="Disordered" evidence="1">
    <location>
        <begin position="1"/>
        <end position="107"/>
    </location>
</feature>
<reference evidence="2" key="1">
    <citation type="journal article" date="2023" name="Mol. Phylogenet. Evol.">
        <title>Genome-scale phylogeny and comparative genomics of the fungal order Sordariales.</title>
        <authorList>
            <person name="Hensen N."/>
            <person name="Bonometti L."/>
            <person name="Westerberg I."/>
            <person name="Brannstrom I.O."/>
            <person name="Guillou S."/>
            <person name="Cros-Aarteil S."/>
            <person name="Calhoun S."/>
            <person name="Haridas S."/>
            <person name="Kuo A."/>
            <person name="Mondo S."/>
            <person name="Pangilinan J."/>
            <person name="Riley R."/>
            <person name="LaButti K."/>
            <person name="Andreopoulos B."/>
            <person name="Lipzen A."/>
            <person name="Chen C."/>
            <person name="Yan M."/>
            <person name="Daum C."/>
            <person name="Ng V."/>
            <person name="Clum A."/>
            <person name="Steindorff A."/>
            <person name="Ohm R.A."/>
            <person name="Martin F."/>
            <person name="Silar P."/>
            <person name="Natvig D.O."/>
            <person name="Lalanne C."/>
            <person name="Gautier V."/>
            <person name="Ament-Velasquez S.L."/>
            <person name="Kruys A."/>
            <person name="Hutchinson M.I."/>
            <person name="Powell A.J."/>
            <person name="Barry K."/>
            <person name="Miller A.N."/>
            <person name="Grigoriev I.V."/>
            <person name="Debuchy R."/>
            <person name="Gladieux P."/>
            <person name="Hiltunen Thoren M."/>
            <person name="Johannesson H."/>
        </authorList>
    </citation>
    <scope>NUCLEOTIDE SEQUENCE</scope>
    <source>
        <strain evidence="2">CBS 731.68</strain>
    </source>
</reference>
<proteinExistence type="predicted"/>
<feature type="compositionally biased region" description="Basic and acidic residues" evidence="1">
    <location>
        <begin position="1"/>
        <end position="24"/>
    </location>
</feature>
<gene>
    <name evidence="2" type="ORF">N657DRAFT_640463</name>
</gene>
<evidence type="ECO:0000256" key="1">
    <source>
        <dbReference type="SAM" id="MobiDB-lite"/>
    </source>
</evidence>
<name>A0AAN6UBQ3_9PEZI</name>
<evidence type="ECO:0000313" key="3">
    <source>
        <dbReference type="Proteomes" id="UP001302602"/>
    </source>
</evidence>
<dbReference type="EMBL" id="MU853223">
    <property type="protein sequence ID" value="KAK4129794.1"/>
    <property type="molecule type" value="Genomic_DNA"/>
</dbReference>
<dbReference type="Proteomes" id="UP001302602">
    <property type="component" value="Unassembled WGS sequence"/>
</dbReference>
<comment type="caution">
    <text evidence="2">The sequence shown here is derived from an EMBL/GenBank/DDBJ whole genome shotgun (WGS) entry which is preliminary data.</text>
</comment>
<feature type="compositionally biased region" description="Low complexity" evidence="1">
    <location>
        <begin position="62"/>
        <end position="74"/>
    </location>
</feature>